<dbReference type="PANTHER" id="PTHR30055:SF234">
    <property type="entry name" value="HTH-TYPE TRANSCRIPTIONAL REGULATOR BETI"/>
    <property type="match status" value="1"/>
</dbReference>
<dbReference type="InterPro" id="IPR009057">
    <property type="entry name" value="Homeodomain-like_sf"/>
</dbReference>
<dbReference type="SUPFAM" id="SSF46689">
    <property type="entry name" value="Homeodomain-like"/>
    <property type="match status" value="1"/>
</dbReference>
<keyword evidence="2 4" id="KW-0238">DNA-binding</keyword>
<keyword evidence="3" id="KW-0804">Transcription</keyword>
<evidence type="ECO:0000259" key="5">
    <source>
        <dbReference type="PROSITE" id="PS50977"/>
    </source>
</evidence>
<evidence type="ECO:0000256" key="4">
    <source>
        <dbReference type="PROSITE-ProRule" id="PRU00335"/>
    </source>
</evidence>
<dbReference type="PANTHER" id="PTHR30055">
    <property type="entry name" value="HTH-TYPE TRANSCRIPTIONAL REGULATOR RUTR"/>
    <property type="match status" value="1"/>
</dbReference>
<protein>
    <submittedName>
        <fullName evidence="6">TetR family transcriptional regulator</fullName>
    </submittedName>
</protein>
<name>A0ABN2FNT7_9ACTN</name>
<feature type="DNA-binding region" description="H-T-H motif" evidence="4">
    <location>
        <begin position="35"/>
        <end position="54"/>
    </location>
</feature>
<comment type="caution">
    <text evidence="6">The sequence shown here is derived from an EMBL/GenBank/DDBJ whole genome shotgun (WGS) entry which is preliminary data.</text>
</comment>
<feature type="domain" description="HTH tetR-type" evidence="5">
    <location>
        <begin position="12"/>
        <end position="72"/>
    </location>
</feature>
<dbReference type="Pfam" id="PF00440">
    <property type="entry name" value="TetR_N"/>
    <property type="match status" value="1"/>
</dbReference>
<keyword evidence="1" id="KW-0805">Transcription regulation</keyword>
<accession>A0ABN2FNT7</accession>
<evidence type="ECO:0000256" key="1">
    <source>
        <dbReference type="ARBA" id="ARBA00023015"/>
    </source>
</evidence>
<keyword evidence="7" id="KW-1185">Reference proteome</keyword>
<reference evidence="6 7" key="1">
    <citation type="journal article" date="2019" name="Int. J. Syst. Evol. Microbiol.">
        <title>The Global Catalogue of Microorganisms (GCM) 10K type strain sequencing project: providing services to taxonomists for standard genome sequencing and annotation.</title>
        <authorList>
            <consortium name="The Broad Institute Genomics Platform"/>
            <consortium name="The Broad Institute Genome Sequencing Center for Infectious Disease"/>
            <person name="Wu L."/>
            <person name="Ma J."/>
        </authorList>
    </citation>
    <scope>NUCLEOTIDE SEQUENCE [LARGE SCALE GENOMIC DNA]</scope>
    <source>
        <strain evidence="6 7">JCM 14718</strain>
    </source>
</reference>
<dbReference type="PROSITE" id="PS50977">
    <property type="entry name" value="HTH_TETR_2"/>
    <property type="match status" value="1"/>
</dbReference>
<dbReference type="Gene3D" id="1.10.357.10">
    <property type="entry name" value="Tetracycline Repressor, domain 2"/>
    <property type="match status" value="1"/>
</dbReference>
<gene>
    <name evidence="6" type="ORF">GCM10009765_00470</name>
</gene>
<dbReference type="Gene3D" id="1.10.10.60">
    <property type="entry name" value="Homeodomain-like"/>
    <property type="match status" value="1"/>
</dbReference>
<evidence type="ECO:0000256" key="2">
    <source>
        <dbReference type="ARBA" id="ARBA00023125"/>
    </source>
</evidence>
<evidence type="ECO:0000256" key="3">
    <source>
        <dbReference type="ARBA" id="ARBA00023163"/>
    </source>
</evidence>
<dbReference type="InterPro" id="IPR050109">
    <property type="entry name" value="HTH-type_TetR-like_transc_reg"/>
</dbReference>
<proteinExistence type="predicted"/>
<evidence type="ECO:0000313" key="6">
    <source>
        <dbReference type="EMBL" id="GAA1655248.1"/>
    </source>
</evidence>
<evidence type="ECO:0000313" key="7">
    <source>
        <dbReference type="Proteomes" id="UP001500618"/>
    </source>
</evidence>
<dbReference type="InterPro" id="IPR036271">
    <property type="entry name" value="Tet_transcr_reg_TetR-rel_C_sf"/>
</dbReference>
<dbReference type="PRINTS" id="PR00455">
    <property type="entry name" value="HTHTETR"/>
</dbReference>
<dbReference type="RefSeq" id="WP_344306032.1">
    <property type="nucleotide sequence ID" value="NZ_BAAANY010000001.1"/>
</dbReference>
<sequence length="201" mass="22031">MRSTDKRTFLDEARRAQIVACAIEVIAEKGYANASLAHIAARASTSKGVILYHFAGKDELIEQVVAEVFKVATAELVPKLQAETTARGHLRTYIEARVGFLATHLDHMRALMDIWLSYRGPDGRMALAGAGEPTLTSIERFLVRGQKSGEFREFPARPMAVAISQAIDGALLQLVAHPDLDLTAFASELVTIFDLATRRNP</sequence>
<organism evidence="6 7">
    <name type="scientific">Fodinicola feengrottensis</name>
    <dbReference type="NCBI Taxonomy" id="435914"/>
    <lineage>
        <taxon>Bacteria</taxon>
        <taxon>Bacillati</taxon>
        <taxon>Actinomycetota</taxon>
        <taxon>Actinomycetes</taxon>
        <taxon>Mycobacteriales</taxon>
        <taxon>Fodinicola</taxon>
    </lineage>
</organism>
<dbReference type="Proteomes" id="UP001500618">
    <property type="component" value="Unassembled WGS sequence"/>
</dbReference>
<dbReference type="SUPFAM" id="SSF48498">
    <property type="entry name" value="Tetracyclin repressor-like, C-terminal domain"/>
    <property type="match status" value="1"/>
</dbReference>
<dbReference type="InterPro" id="IPR001647">
    <property type="entry name" value="HTH_TetR"/>
</dbReference>
<dbReference type="EMBL" id="BAAANY010000001">
    <property type="protein sequence ID" value="GAA1655248.1"/>
    <property type="molecule type" value="Genomic_DNA"/>
</dbReference>